<accession>A0A844D132</accession>
<name>A0A844D132_9RHOB</name>
<dbReference type="CDD" id="cd07177">
    <property type="entry name" value="terB_like"/>
    <property type="match status" value="1"/>
</dbReference>
<dbReference type="SUPFAM" id="SSF158682">
    <property type="entry name" value="TerB-like"/>
    <property type="match status" value="1"/>
</dbReference>
<sequence>MRTLRGGVSKPRDCQTVGWSAALGAAQCWASVGFGYNQIEPTYRSRKQPFIPLTYQEYSFLISQVKAEGFHMSFWSRWIKGLPSEQAEVPEIEGVTIEVSIHDFDDASEVDGQECRDEHNPVTDIYTAIEYCAANGELTRRRITMRRIDFNYSVPSLYAFCHERRAIRQFRTDRIKCFITADGEIIEPNMFWRSIGVDFDEIEYTPQERSGETSETNRTKRMLRDQIRILAALSRADGKMRDEEVNAIIEYIEIEVEWDRIDLSEETITELSAYIKRLRPTAEKVSESLFRLFEEPEGRKRLYAKELERFMRAAKNVIDADGVLHETEVEFYNGMAEIASQ</sequence>
<evidence type="ECO:0000313" key="3">
    <source>
        <dbReference type="Proteomes" id="UP000564704"/>
    </source>
</evidence>
<dbReference type="EMBL" id="SZWE01000001">
    <property type="protein sequence ID" value="MRU14888.1"/>
    <property type="molecule type" value="Genomic_DNA"/>
</dbReference>
<keyword evidence="3" id="KW-1185">Reference proteome</keyword>
<dbReference type="InterPro" id="IPR029024">
    <property type="entry name" value="TerB-like"/>
</dbReference>
<proteinExistence type="predicted"/>
<evidence type="ECO:0000259" key="1">
    <source>
        <dbReference type="Pfam" id="PF13280"/>
    </source>
</evidence>
<dbReference type="Pfam" id="PF13280">
    <property type="entry name" value="WYL"/>
    <property type="match status" value="1"/>
</dbReference>
<feature type="domain" description="WYL" evidence="1">
    <location>
        <begin position="129"/>
        <end position="176"/>
    </location>
</feature>
<dbReference type="Proteomes" id="UP000564704">
    <property type="component" value="Unassembled WGS sequence"/>
</dbReference>
<dbReference type="AlphaFoldDB" id="A0A844D132"/>
<gene>
    <name evidence="2" type="ORF">FDP25_05525</name>
</gene>
<organism evidence="2 3">
    <name type="scientific">Roseovarius bejariae</name>
    <dbReference type="NCBI Taxonomy" id="2576383"/>
    <lineage>
        <taxon>Bacteria</taxon>
        <taxon>Pseudomonadati</taxon>
        <taxon>Pseudomonadota</taxon>
        <taxon>Alphaproteobacteria</taxon>
        <taxon>Rhodobacterales</taxon>
        <taxon>Roseobacteraceae</taxon>
        <taxon>Roseovarius</taxon>
    </lineage>
</organism>
<reference evidence="2 3" key="1">
    <citation type="submission" date="2019-05" db="EMBL/GenBank/DDBJ databases">
        <title>Roseovarius bejariae sp. nov., a moderately halophylic bacterium isolated from a saline soil in Rambla Salada (Murcia).</title>
        <authorList>
            <person name="Castro D.J."/>
            <person name="Gomez-Altuve A."/>
            <person name="Reina J.C."/>
            <person name="Rodriguez M."/>
            <person name="Sampedro I."/>
            <person name="Llamas I."/>
            <person name="Martinez-Checa F."/>
        </authorList>
    </citation>
    <scope>NUCLEOTIDE SEQUENCE [LARGE SCALE GENOMIC DNA]</scope>
    <source>
        <strain evidence="2 3">A21</strain>
    </source>
</reference>
<dbReference type="OrthoDB" id="7173212at2"/>
<dbReference type="InterPro" id="IPR026881">
    <property type="entry name" value="WYL_dom"/>
</dbReference>
<protein>
    <submittedName>
        <fullName evidence="2">TerB family tellurite resistance protein</fullName>
    </submittedName>
</protein>
<dbReference type="Gene3D" id="1.10.3680.10">
    <property type="entry name" value="TerB-like"/>
    <property type="match status" value="1"/>
</dbReference>
<evidence type="ECO:0000313" key="2">
    <source>
        <dbReference type="EMBL" id="MRU14888.1"/>
    </source>
</evidence>
<comment type="caution">
    <text evidence="2">The sequence shown here is derived from an EMBL/GenBank/DDBJ whole genome shotgun (WGS) entry which is preliminary data.</text>
</comment>